<dbReference type="AlphaFoldDB" id="A0A5B7CVH2"/>
<feature type="compositionally biased region" description="Basic and acidic residues" evidence="1">
    <location>
        <begin position="261"/>
        <end position="281"/>
    </location>
</feature>
<feature type="compositionally biased region" description="Basic residues" evidence="1">
    <location>
        <begin position="74"/>
        <end position="101"/>
    </location>
</feature>
<evidence type="ECO:0000313" key="2">
    <source>
        <dbReference type="EMBL" id="MPC13380.1"/>
    </source>
</evidence>
<dbReference type="EMBL" id="VSRR010000276">
    <property type="protein sequence ID" value="MPC13380.1"/>
    <property type="molecule type" value="Genomic_DNA"/>
</dbReference>
<reference evidence="2 3" key="1">
    <citation type="submission" date="2019-05" db="EMBL/GenBank/DDBJ databases">
        <title>Another draft genome of Portunus trituberculatus and its Hox gene families provides insights of decapod evolution.</title>
        <authorList>
            <person name="Jeong J.-H."/>
            <person name="Song I."/>
            <person name="Kim S."/>
            <person name="Choi T."/>
            <person name="Kim D."/>
            <person name="Ryu S."/>
            <person name="Kim W."/>
        </authorList>
    </citation>
    <scope>NUCLEOTIDE SEQUENCE [LARGE SCALE GENOMIC DNA]</scope>
    <source>
        <tissue evidence="2">Muscle</tissue>
    </source>
</reference>
<sequence>MKSGKRIDDSHSYITQTRTRAACGRRQPNSSVYKRPWRHSVTRGRGPPTTESVINEKIRGKGTTAAGRGSIRERGKKGTTNRAIRKNKGKKRGERSRKRKGARYIYKKKGSDSKQEVPVLMKMKKIHKTMFLSMRTTRTVNARMGVLMKRNVCTGNTNTTQSMRRNLMETDSCSDYESEESSELDIPSEEECQSEYFHEQDSEYEPKSEETSESEMEDESEASFKEDDKEEEEEVQHEKEQSEKEETNQNGRQQKRNEKRKRQEDEEEFSQREKKMKGDEE</sequence>
<name>A0A5B7CVH2_PORTR</name>
<evidence type="ECO:0000313" key="3">
    <source>
        <dbReference type="Proteomes" id="UP000324222"/>
    </source>
</evidence>
<feature type="compositionally biased region" description="Basic and acidic residues" evidence="1">
    <location>
        <begin position="236"/>
        <end position="247"/>
    </location>
</feature>
<feature type="compositionally biased region" description="Basic and acidic residues" evidence="1">
    <location>
        <begin position="1"/>
        <end position="11"/>
    </location>
</feature>
<accession>A0A5B7CVH2</accession>
<evidence type="ECO:0000256" key="1">
    <source>
        <dbReference type="SAM" id="MobiDB-lite"/>
    </source>
</evidence>
<proteinExistence type="predicted"/>
<dbReference type="Proteomes" id="UP000324222">
    <property type="component" value="Unassembled WGS sequence"/>
</dbReference>
<feature type="region of interest" description="Disordered" evidence="1">
    <location>
        <begin position="1"/>
        <end position="101"/>
    </location>
</feature>
<feature type="region of interest" description="Disordered" evidence="1">
    <location>
        <begin position="155"/>
        <end position="281"/>
    </location>
</feature>
<feature type="compositionally biased region" description="Acidic residues" evidence="1">
    <location>
        <begin position="211"/>
        <end position="221"/>
    </location>
</feature>
<gene>
    <name evidence="2" type="ORF">E2C01_006112</name>
</gene>
<comment type="caution">
    <text evidence="2">The sequence shown here is derived from an EMBL/GenBank/DDBJ whole genome shotgun (WGS) entry which is preliminary data.</text>
</comment>
<keyword evidence="3" id="KW-1185">Reference proteome</keyword>
<feature type="compositionally biased region" description="Acidic residues" evidence="1">
    <location>
        <begin position="172"/>
        <end position="193"/>
    </location>
</feature>
<protein>
    <submittedName>
        <fullName evidence="2">Uncharacterized protein</fullName>
    </submittedName>
</protein>
<feature type="compositionally biased region" description="Basic and acidic residues" evidence="1">
    <location>
        <begin position="196"/>
        <end position="210"/>
    </location>
</feature>
<organism evidence="2 3">
    <name type="scientific">Portunus trituberculatus</name>
    <name type="common">Swimming crab</name>
    <name type="synonym">Neptunus trituberculatus</name>
    <dbReference type="NCBI Taxonomy" id="210409"/>
    <lineage>
        <taxon>Eukaryota</taxon>
        <taxon>Metazoa</taxon>
        <taxon>Ecdysozoa</taxon>
        <taxon>Arthropoda</taxon>
        <taxon>Crustacea</taxon>
        <taxon>Multicrustacea</taxon>
        <taxon>Malacostraca</taxon>
        <taxon>Eumalacostraca</taxon>
        <taxon>Eucarida</taxon>
        <taxon>Decapoda</taxon>
        <taxon>Pleocyemata</taxon>
        <taxon>Brachyura</taxon>
        <taxon>Eubrachyura</taxon>
        <taxon>Portunoidea</taxon>
        <taxon>Portunidae</taxon>
        <taxon>Portuninae</taxon>
        <taxon>Portunus</taxon>
    </lineage>
</organism>
<feature type="compositionally biased region" description="Polar residues" evidence="1">
    <location>
        <begin position="155"/>
        <end position="164"/>
    </location>
</feature>